<name>A0A0A9CE80_ARUDO</name>
<proteinExistence type="predicted"/>
<sequence>MESWKKKFVCSSQRNMW</sequence>
<protein>
    <submittedName>
        <fullName evidence="1">Uncharacterized protein</fullName>
    </submittedName>
</protein>
<dbReference type="AlphaFoldDB" id="A0A0A9CE80"/>
<dbReference type="EMBL" id="GBRH01226220">
    <property type="protein sequence ID" value="JAD71675.1"/>
    <property type="molecule type" value="Transcribed_RNA"/>
</dbReference>
<reference evidence="1" key="1">
    <citation type="submission" date="2014-09" db="EMBL/GenBank/DDBJ databases">
        <authorList>
            <person name="Magalhaes I.L.F."/>
            <person name="Oliveira U."/>
            <person name="Santos F.R."/>
            <person name="Vidigal T.H.D.A."/>
            <person name="Brescovit A.D."/>
            <person name="Santos A.J."/>
        </authorList>
    </citation>
    <scope>NUCLEOTIDE SEQUENCE</scope>
    <source>
        <tissue evidence="1">Shoot tissue taken approximately 20 cm above the soil surface</tissue>
    </source>
</reference>
<evidence type="ECO:0000313" key="1">
    <source>
        <dbReference type="EMBL" id="JAD71675.1"/>
    </source>
</evidence>
<reference evidence="1" key="2">
    <citation type="journal article" date="2015" name="Data Brief">
        <title>Shoot transcriptome of the giant reed, Arundo donax.</title>
        <authorList>
            <person name="Barrero R.A."/>
            <person name="Guerrero F.D."/>
            <person name="Moolhuijzen P."/>
            <person name="Goolsby J.A."/>
            <person name="Tidwell J."/>
            <person name="Bellgard S.E."/>
            <person name="Bellgard M.I."/>
        </authorList>
    </citation>
    <scope>NUCLEOTIDE SEQUENCE</scope>
    <source>
        <tissue evidence="1">Shoot tissue taken approximately 20 cm above the soil surface</tissue>
    </source>
</reference>
<organism evidence="1">
    <name type="scientific">Arundo donax</name>
    <name type="common">Giant reed</name>
    <name type="synonym">Donax arundinaceus</name>
    <dbReference type="NCBI Taxonomy" id="35708"/>
    <lineage>
        <taxon>Eukaryota</taxon>
        <taxon>Viridiplantae</taxon>
        <taxon>Streptophyta</taxon>
        <taxon>Embryophyta</taxon>
        <taxon>Tracheophyta</taxon>
        <taxon>Spermatophyta</taxon>
        <taxon>Magnoliopsida</taxon>
        <taxon>Liliopsida</taxon>
        <taxon>Poales</taxon>
        <taxon>Poaceae</taxon>
        <taxon>PACMAD clade</taxon>
        <taxon>Arundinoideae</taxon>
        <taxon>Arundineae</taxon>
        <taxon>Arundo</taxon>
    </lineage>
</organism>
<accession>A0A0A9CE80</accession>